<sequence>MSGSFTGCCFGGERNVLDLDSLEFAVLAEAAGIDRVPTVAAYRNYGTPVDDVDAEFEAAERRCRERGLLDRSGRPDDRVAELLSLYQRTSVEYDLRFSAQRGTELRAAVCGAGRDALRTVVSGDRVRLDRISADQLIPAAIAVLPEHEPLRMRPLSVDLSALRSVYAGTDEETEPDQREVESRLRALGVDTREFRQITELLAEPRLGVGELGVTAWGRGGAESRGEQTVKLIDVGRGRMAVYNGGGRRMLCGADPATVGRVLGEVAERARWRLRE</sequence>
<evidence type="ECO:0000313" key="6">
    <source>
        <dbReference type="Proteomes" id="UP000199497"/>
    </source>
</evidence>
<dbReference type="InterPro" id="IPR025734">
    <property type="entry name" value="EspG"/>
</dbReference>
<dbReference type="EMBL" id="FNJR01000011">
    <property type="protein sequence ID" value="SDP88305.1"/>
    <property type="molecule type" value="Genomic_DNA"/>
</dbReference>
<comment type="similarity">
    <text evidence="2">Belongs to the EspG family.</text>
</comment>
<reference evidence="6" key="1">
    <citation type="submission" date="2016-10" db="EMBL/GenBank/DDBJ databases">
        <authorList>
            <person name="Varghese N."/>
            <person name="Submissions S."/>
        </authorList>
    </citation>
    <scope>NUCLEOTIDE SEQUENCE [LARGE SCALE GENOMIC DNA]</scope>
    <source>
        <strain evidence="6">DSM 46732</strain>
    </source>
</reference>
<dbReference type="STRING" id="405564.SAMN04487905_111183"/>
<evidence type="ECO:0000256" key="1">
    <source>
        <dbReference type="ARBA" id="ARBA00004496"/>
    </source>
</evidence>
<evidence type="ECO:0000256" key="4">
    <source>
        <dbReference type="ARBA" id="ARBA00023186"/>
    </source>
</evidence>
<keyword evidence="4" id="KW-0143">Chaperone</keyword>
<evidence type="ECO:0000313" key="5">
    <source>
        <dbReference type="EMBL" id="SDP88305.1"/>
    </source>
</evidence>
<keyword evidence="3" id="KW-0963">Cytoplasm</keyword>
<dbReference type="Pfam" id="PF14011">
    <property type="entry name" value="ESX-1_EspG"/>
    <property type="match status" value="1"/>
</dbReference>
<evidence type="ECO:0000256" key="3">
    <source>
        <dbReference type="ARBA" id="ARBA00022490"/>
    </source>
</evidence>
<dbReference type="AlphaFoldDB" id="A0A1H0WCX0"/>
<comment type="subcellular location">
    <subcellularLocation>
        <location evidence="1">Cytoplasm</location>
    </subcellularLocation>
</comment>
<gene>
    <name evidence="5" type="ORF">SAMN04487905_111183</name>
</gene>
<proteinExistence type="inferred from homology"/>
<dbReference type="Proteomes" id="UP000199497">
    <property type="component" value="Unassembled WGS sequence"/>
</dbReference>
<organism evidence="5 6">
    <name type="scientific">Actinopolyspora xinjiangensis</name>
    <dbReference type="NCBI Taxonomy" id="405564"/>
    <lineage>
        <taxon>Bacteria</taxon>
        <taxon>Bacillati</taxon>
        <taxon>Actinomycetota</taxon>
        <taxon>Actinomycetes</taxon>
        <taxon>Actinopolysporales</taxon>
        <taxon>Actinopolysporaceae</taxon>
        <taxon>Actinopolyspora</taxon>
    </lineage>
</organism>
<evidence type="ECO:0000256" key="2">
    <source>
        <dbReference type="ARBA" id="ARBA00006411"/>
    </source>
</evidence>
<protein>
    <submittedName>
        <fullName evidence="5">EspG family protein</fullName>
    </submittedName>
</protein>
<accession>A0A1H0WCX0</accession>
<name>A0A1H0WCX0_9ACTN</name>
<dbReference type="OrthoDB" id="3686328at2"/>
<keyword evidence="6" id="KW-1185">Reference proteome</keyword>